<dbReference type="EMBL" id="KY684083">
    <property type="protein sequence ID" value="ARF08961.1"/>
    <property type="molecule type" value="Genomic_DNA"/>
</dbReference>
<evidence type="ECO:0000313" key="1">
    <source>
        <dbReference type="EMBL" id="ARF08961.1"/>
    </source>
</evidence>
<gene>
    <name evidence="1" type="ORF">Catovirus_1_1011</name>
</gene>
<reference evidence="1" key="1">
    <citation type="journal article" date="2017" name="Science">
        <title>Giant viruses with an expanded complement of translation system components.</title>
        <authorList>
            <person name="Schulz F."/>
            <person name="Yutin N."/>
            <person name="Ivanova N.N."/>
            <person name="Ortega D.R."/>
            <person name="Lee T.K."/>
            <person name="Vierheilig J."/>
            <person name="Daims H."/>
            <person name="Horn M."/>
            <person name="Wagner M."/>
            <person name="Jensen G.J."/>
            <person name="Kyrpides N.C."/>
            <person name="Koonin E.V."/>
            <person name="Woyke T."/>
        </authorList>
    </citation>
    <scope>NUCLEOTIDE SEQUENCE</scope>
    <source>
        <strain evidence="1">CTV1</strain>
    </source>
</reference>
<proteinExistence type="predicted"/>
<protein>
    <submittedName>
        <fullName evidence="1">Uncharacterized protein</fullName>
    </submittedName>
</protein>
<accession>A0A1V0SBA6</accession>
<organism evidence="1">
    <name type="scientific">Catovirus CTV1</name>
    <dbReference type="NCBI Taxonomy" id="1977631"/>
    <lineage>
        <taxon>Viruses</taxon>
        <taxon>Varidnaviria</taxon>
        <taxon>Bamfordvirae</taxon>
        <taxon>Nucleocytoviricota</taxon>
        <taxon>Megaviricetes</taxon>
        <taxon>Imitervirales</taxon>
        <taxon>Mimiviridae</taxon>
        <taxon>Klosneuvirinae</taxon>
        <taxon>Catovirus</taxon>
    </lineage>
</organism>
<name>A0A1V0SBA6_9VIRU</name>
<sequence length="292" mass="34138">MITFSEFQNISANEKSLAIKICLSKNTDSEILYFPVHCLLLMDKNQFLKTIQMTEYIDTKLYTIYLLDEEEILSAKSCLEDIYNFYSNSITYKPKYIRFFIDYSRVLFISRFSDLKLSSIYTIIVPLNNIIKPSNKNHYIETDMSINSTCCSTNKLFLDYIPSNIIINDGVMEQMFNSFKSYFEADTTILANLHCNVLYRKNNNNLLKILNNVFGSIVVNYSYYKNASLTIDFLSHINYIIFDEFYVKVEKNDNNMTLRSSYDFGETWTTLDTVLCNQHQNLVYTNGVCLLV</sequence>